<evidence type="ECO:0000313" key="1">
    <source>
        <dbReference type="EMBL" id="KPU60396.1"/>
    </source>
</evidence>
<dbReference type="EMBL" id="LJXB01000068">
    <property type="protein sequence ID" value="KPU60396.1"/>
    <property type="molecule type" value="Genomic_DNA"/>
</dbReference>
<proteinExistence type="predicted"/>
<dbReference type="AlphaFoldDB" id="A0A0P8XJQ3"/>
<organism evidence="1 2">
    <name type="scientific">Pseudomonas fluorescens</name>
    <dbReference type="NCBI Taxonomy" id="294"/>
    <lineage>
        <taxon>Bacteria</taxon>
        <taxon>Pseudomonadati</taxon>
        <taxon>Pseudomonadota</taxon>
        <taxon>Gammaproteobacteria</taxon>
        <taxon>Pseudomonadales</taxon>
        <taxon>Pseudomonadaceae</taxon>
        <taxon>Pseudomonas</taxon>
    </lineage>
</organism>
<protein>
    <submittedName>
        <fullName evidence="1">Uncharacterized protein</fullName>
    </submittedName>
</protein>
<sequence length="47" mass="5326">MRISSIPLASLLPLYSIGGVFRASPCHVPILRNFYIFSILIKIYVNM</sequence>
<accession>A0A0P8XJQ3</accession>
<gene>
    <name evidence="1" type="ORF">AN403_4225</name>
</gene>
<reference evidence="1 2" key="1">
    <citation type="submission" date="2015-09" db="EMBL/GenBank/DDBJ databases">
        <authorList>
            <person name="Jackson K.R."/>
            <person name="Lunt B.L."/>
            <person name="Fisher J.N.B."/>
            <person name="Gardner A.V."/>
            <person name="Bailey M.E."/>
            <person name="Deus L.M."/>
            <person name="Earl A.S."/>
            <person name="Gibby P.D."/>
            <person name="Hartmann K.A."/>
            <person name="Liu J.E."/>
            <person name="Manci A.M."/>
            <person name="Nielsen D.A."/>
            <person name="Solomon M.B."/>
            <person name="Breakwell D.P."/>
            <person name="Burnett S.H."/>
            <person name="Grose J.H."/>
        </authorList>
    </citation>
    <scope>NUCLEOTIDE SEQUENCE [LARGE SCALE GENOMIC DNA]</scope>
    <source>
        <strain evidence="1 2">S613</strain>
    </source>
</reference>
<comment type="caution">
    <text evidence="1">The sequence shown here is derived from an EMBL/GenBank/DDBJ whole genome shotgun (WGS) entry which is preliminary data.</text>
</comment>
<evidence type="ECO:0000313" key="2">
    <source>
        <dbReference type="Proteomes" id="UP000050349"/>
    </source>
</evidence>
<dbReference type="Proteomes" id="UP000050349">
    <property type="component" value="Unassembled WGS sequence"/>
</dbReference>
<name>A0A0P8XJQ3_PSEFL</name>